<dbReference type="PANTHER" id="PTHR43884">
    <property type="entry name" value="ACYL-COA DEHYDROGENASE"/>
    <property type="match status" value="1"/>
</dbReference>
<proteinExistence type="predicted"/>
<evidence type="ECO:0000259" key="2">
    <source>
        <dbReference type="Pfam" id="PF02771"/>
    </source>
</evidence>
<dbReference type="Gene3D" id="1.20.140.10">
    <property type="entry name" value="Butyryl-CoA Dehydrogenase, subunit A, domain 3"/>
    <property type="match status" value="1"/>
</dbReference>
<protein>
    <submittedName>
        <fullName evidence="4">Acyl-CoA dehydrogenase family protein</fullName>
    </submittedName>
</protein>
<dbReference type="SUPFAM" id="SSF56645">
    <property type="entry name" value="Acyl-CoA dehydrogenase NM domain-like"/>
    <property type="match status" value="1"/>
</dbReference>
<feature type="domain" description="Acyl-CoA dehydrogenase C-terminal" evidence="3">
    <location>
        <begin position="252"/>
        <end position="372"/>
    </location>
</feature>
<dbReference type="InterPro" id="IPR009100">
    <property type="entry name" value="AcylCoA_DH/oxidase_NM_dom_sf"/>
</dbReference>
<dbReference type="Pfam" id="PF08028">
    <property type="entry name" value="Acyl-CoA_dh_2"/>
    <property type="match status" value="1"/>
</dbReference>
<name>A0AAU6SBA6_9MICO</name>
<dbReference type="AlphaFoldDB" id="A0AAU6SBA6"/>
<dbReference type="InterPro" id="IPR037069">
    <property type="entry name" value="AcylCoA_DH/ox_N_sf"/>
</dbReference>
<dbReference type="Gene3D" id="2.40.110.10">
    <property type="entry name" value="Butyryl-CoA Dehydrogenase, subunit A, domain 2"/>
    <property type="match status" value="1"/>
</dbReference>
<dbReference type="Gene3D" id="1.10.540.10">
    <property type="entry name" value="Acyl-CoA dehydrogenase/oxidase, N-terminal domain"/>
    <property type="match status" value="1"/>
</dbReference>
<evidence type="ECO:0000256" key="1">
    <source>
        <dbReference type="ARBA" id="ARBA00023002"/>
    </source>
</evidence>
<dbReference type="GO" id="GO:0003995">
    <property type="term" value="F:acyl-CoA dehydrogenase activity"/>
    <property type="evidence" value="ECO:0007669"/>
    <property type="project" value="TreeGrafter"/>
</dbReference>
<dbReference type="PANTHER" id="PTHR43884:SF12">
    <property type="entry name" value="ISOVALERYL-COA DEHYDROGENASE, MITOCHONDRIAL-RELATED"/>
    <property type="match status" value="1"/>
</dbReference>
<dbReference type="EMBL" id="CP151632">
    <property type="protein sequence ID" value="WZO34231.1"/>
    <property type="molecule type" value="Genomic_DNA"/>
</dbReference>
<dbReference type="RefSeq" id="WP_349428784.1">
    <property type="nucleotide sequence ID" value="NZ_CP151632.1"/>
</dbReference>
<keyword evidence="1" id="KW-0560">Oxidoreductase</keyword>
<evidence type="ECO:0000259" key="3">
    <source>
        <dbReference type="Pfam" id="PF08028"/>
    </source>
</evidence>
<feature type="domain" description="Acyl-CoA dehydrogenase/oxidase N-terminal" evidence="2">
    <location>
        <begin position="25"/>
        <end position="114"/>
    </location>
</feature>
<gene>
    <name evidence="4" type="ORF">MRBLWS13_001884</name>
</gene>
<reference evidence="4" key="1">
    <citation type="submission" date="2024-04" db="EMBL/GenBank/DDBJ databases">
        <authorList>
            <person name="Roder T."/>
            <person name="Oberhansli S."/>
            <person name="Kreuzer M."/>
        </authorList>
    </citation>
    <scope>NUCLEOTIDE SEQUENCE</scope>
    <source>
        <strain evidence="4">LWS13-1.2</strain>
    </source>
</reference>
<dbReference type="SUPFAM" id="SSF47203">
    <property type="entry name" value="Acyl-CoA dehydrogenase C-terminal domain-like"/>
    <property type="match status" value="1"/>
</dbReference>
<dbReference type="PIRSF" id="PIRSF016578">
    <property type="entry name" value="HsaA"/>
    <property type="match status" value="1"/>
</dbReference>
<dbReference type="GO" id="GO:0050660">
    <property type="term" value="F:flavin adenine dinucleotide binding"/>
    <property type="evidence" value="ECO:0007669"/>
    <property type="project" value="InterPro"/>
</dbReference>
<dbReference type="InterPro" id="IPR013786">
    <property type="entry name" value="AcylCoA_DH/ox_N"/>
</dbReference>
<dbReference type="InterPro" id="IPR013107">
    <property type="entry name" value="Acyl-CoA_DH_C"/>
</dbReference>
<dbReference type="InterPro" id="IPR046373">
    <property type="entry name" value="Acyl-CoA_Oxase/DH_mid-dom_sf"/>
</dbReference>
<sequence>MTIDVTAGLTPTGATDSVIANARSLRERLRAHAATADSNRQLDADDVDAMTDAGLMSLWTPRAFGGPETSFRTAVEVAIALGEGDAAAGWLAGVSNAGSFVMSLFSERAQAEVWAGGPHVRGAGVLAPAGRTEVAPGGMKLTGRWPYMSGVTTADWVFVTAPVGGSLGPGAQLGFFLVPREEIVVDDTWFVTGMRATASSTAVVNDVYVPEHRILRWSAYDASACKGIYRSHIYSVLNVGVVSTLVGELGYALELVLEKAASRPIVTTMYRSQAESAAFQVEVGRAAQIAETARLRMLAVADDMDRIVAEARLPTSEEKTKNRADCAYIAQACWDAVDTLASAHGTSTFSQSNPLERVWRNAAVASRHAGLSLRVGNEVFGRELLGIETQSIAPTL</sequence>
<accession>A0AAU6SBA6</accession>
<dbReference type="Pfam" id="PF02771">
    <property type="entry name" value="Acyl-CoA_dh_N"/>
    <property type="match status" value="1"/>
</dbReference>
<dbReference type="InterPro" id="IPR036250">
    <property type="entry name" value="AcylCo_DH-like_C"/>
</dbReference>
<evidence type="ECO:0000313" key="4">
    <source>
        <dbReference type="EMBL" id="WZO34231.1"/>
    </source>
</evidence>
<organism evidence="4">
    <name type="scientific">Microbacterium sp. LWS13-1.2</name>
    <dbReference type="NCBI Taxonomy" id="3135264"/>
    <lineage>
        <taxon>Bacteria</taxon>
        <taxon>Bacillati</taxon>
        <taxon>Actinomycetota</taxon>
        <taxon>Actinomycetes</taxon>
        <taxon>Micrococcales</taxon>
        <taxon>Microbacteriaceae</taxon>
        <taxon>Microbacterium</taxon>
    </lineage>
</organism>